<accession>A0ABR3JYU0</accession>
<sequence length="354" mass="39750">MEYNVLRGLKCGKTIAELIAMALYGDAVSWRYLRMVRGDGDHVVNLLDLVELHRNIPVFCDMIADDPQLLLNPSSALPAPTLNGEPLLDPMLHAAVQMLLPDVPHVDLIVSAMFRGASKGWRQFTGEFEPDGPFDAMTAHQRAVMFIPATNDANEGALGSLRVFVRYRPNAVTSTFSHKARAQRNNTENFIIKHCDVDDHLYVMRRARKEDASGANSQFRTDLIEAQCARAEAERTRQAEIAARERAEIACLVEIGLEGDQQKILKMTVRQLDDQLKIYRKILKDETLLAVKIGTLKLKAQKQAAVLEALARNQEVIRDMQRLLQDLQLPTPGDPLLLPDDRADFDAEMEDELT</sequence>
<keyword evidence="2" id="KW-1185">Reference proteome</keyword>
<dbReference type="Proteomes" id="UP001556367">
    <property type="component" value="Unassembled WGS sequence"/>
</dbReference>
<organism evidence="1 2">
    <name type="scientific">Hohenbuehelia grisea</name>
    <dbReference type="NCBI Taxonomy" id="104357"/>
    <lineage>
        <taxon>Eukaryota</taxon>
        <taxon>Fungi</taxon>
        <taxon>Dikarya</taxon>
        <taxon>Basidiomycota</taxon>
        <taxon>Agaricomycotina</taxon>
        <taxon>Agaricomycetes</taxon>
        <taxon>Agaricomycetidae</taxon>
        <taxon>Agaricales</taxon>
        <taxon>Pleurotineae</taxon>
        <taxon>Pleurotaceae</taxon>
        <taxon>Hohenbuehelia</taxon>
    </lineage>
</organism>
<proteinExistence type="predicted"/>
<dbReference type="EMBL" id="JASNQZ010000002">
    <property type="protein sequence ID" value="KAL0960302.1"/>
    <property type="molecule type" value="Genomic_DNA"/>
</dbReference>
<name>A0ABR3JYU0_9AGAR</name>
<reference evidence="2" key="1">
    <citation type="submission" date="2024-06" db="EMBL/GenBank/DDBJ databases">
        <title>Multi-omics analyses provide insights into the biosynthesis of the anticancer antibiotic pleurotin in Hohenbuehelia grisea.</title>
        <authorList>
            <person name="Weaver J.A."/>
            <person name="Alberti F."/>
        </authorList>
    </citation>
    <scope>NUCLEOTIDE SEQUENCE [LARGE SCALE GENOMIC DNA]</scope>
    <source>
        <strain evidence="2">T-177</strain>
    </source>
</reference>
<comment type="caution">
    <text evidence="1">The sequence shown here is derived from an EMBL/GenBank/DDBJ whole genome shotgun (WGS) entry which is preliminary data.</text>
</comment>
<gene>
    <name evidence="1" type="ORF">HGRIS_014968</name>
</gene>
<evidence type="ECO:0000313" key="2">
    <source>
        <dbReference type="Proteomes" id="UP001556367"/>
    </source>
</evidence>
<protein>
    <submittedName>
        <fullName evidence="1">Uncharacterized protein</fullName>
    </submittedName>
</protein>
<evidence type="ECO:0000313" key="1">
    <source>
        <dbReference type="EMBL" id="KAL0960302.1"/>
    </source>
</evidence>